<dbReference type="Gene3D" id="1.10.10.10">
    <property type="entry name" value="Winged helix-like DNA-binding domain superfamily/Winged helix DNA-binding domain"/>
    <property type="match status" value="1"/>
</dbReference>
<comment type="caution">
    <text evidence="1">The sequence shown here is derived from an EMBL/GenBank/DDBJ whole genome shotgun (WGS) entry which is preliminary data.</text>
</comment>
<proteinExistence type="predicted"/>
<organism evidence="1">
    <name type="scientific">marine sediment metagenome</name>
    <dbReference type="NCBI Taxonomy" id="412755"/>
    <lineage>
        <taxon>unclassified sequences</taxon>
        <taxon>metagenomes</taxon>
        <taxon>ecological metagenomes</taxon>
    </lineage>
</organism>
<sequence length="50" mass="5695">PEYCARCTECVTRKVWSDLQDAMLGVLEAKTLQDLVDDFVKGQKTANYQI</sequence>
<dbReference type="InterPro" id="IPR036388">
    <property type="entry name" value="WH-like_DNA-bd_sf"/>
</dbReference>
<protein>
    <submittedName>
        <fullName evidence="1">Uncharacterized protein</fullName>
    </submittedName>
</protein>
<evidence type="ECO:0000313" key="1">
    <source>
        <dbReference type="EMBL" id="KKL11723.1"/>
    </source>
</evidence>
<dbReference type="EMBL" id="LAZR01041540">
    <property type="protein sequence ID" value="KKL11723.1"/>
    <property type="molecule type" value="Genomic_DNA"/>
</dbReference>
<feature type="non-terminal residue" evidence="1">
    <location>
        <position position="1"/>
    </location>
</feature>
<dbReference type="AlphaFoldDB" id="A0A0F9DIB2"/>
<accession>A0A0F9DIB2</accession>
<reference evidence="1" key="1">
    <citation type="journal article" date="2015" name="Nature">
        <title>Complex archaea that bridge the gap between prokaryotes and eukaryotes.</title>
        <authorList>
            <person name="Spang A."/>
            <person name="Saw J.H."/>
            <person name="Jorgensen S.L."/>
            <person name="Zaremba-Niedzwiedzka K."/>
            <person name="Martijn J."/>
            <person name="Lind A.E."/>
            <person name="van Eijk R."/>
            <person name="Schleper C."/>
            <person name="Guy L."/>
            <person name="Ettema T.J."/>
        </authorList>
    </citation>
    <scope>NUCLEOTIDE SEQUENCE</scope>
</reference>
<gene>
    <name evidence="1" type="ORF">LCGC14_2542940</name>
</gene>
<name>A0A0F9DIB2_9ZZZZ</name>